<evidence type="ECO:0000256" key="11">
    <source>
        <dbReference type="ARBA" id="ARBA00031350"/>
    </source>
</evidence>
<evidence type="ECO:0000313" key="13">
    <source>
        <dbReference type="Proteomes" id="UP001501461"/>
    </source>
</evidence>
<evidence type="ECO:0000256" key="4">
    <source>
        <dbReference type="ARBA" id="ARBA00013346"/>
    </source>
</evidence>
<dbReference type="EMBL" id="BAAAMN010000013">
    <property type="protein sequence ID" value="GAA2030145.1"/>
    <property type="molecule type" value="Genomic_DNA"/>
</dbReference>
<dbReference type="Gene3D" id="3.40.50.150">
    <property type="entry name" value="Vaccinia Virus protein VP39"/>
    <property type="match status" value="1"/>
</dbReference>
<keyword evidence="5" id="KW-0963">Cytoplasm</keyword>
<keyword evidence="6" id="KW-0489">Methyltransferase</keyword>
<evidence type="ECO:0000256" key="1">
    <source>
        <dbReference type="ARBA" id="ARBA00004496"/>
    </source>
</evidence>
<dbReference type="RefSeq" id="WP_343956270.1">
    <property type="nucleotide sequence ID" value="NZ_BAAAMN010000013.1"/>
</dbReference>
<dbReference type="EC" id="2.1.1.77" evidence="3"/>
<dbReference type="InterPro" id="IPR029063">
    <property type="entry name" value="SAM-dependent_MTases_sf"/>
</dbReference>
<dbReference type="PANTHER" id="PTHR11579:SF0">
    <property type="entry name" value="PROTEIN-L-ISOASPARTATE(D-ASPARTATE) O-METHYLTRANSFERASE"/>
    <property type="match status" value="1"/>
</dbReference>
<dbReference type="Proteomes" id="UP001501461">
    <property type="component" value="Unassembled WGS sequence"/>
</dbReference>
<evidence type="ECO:0000256" key="2">
    <source>
        <dbReference type="ARBA" id="ARBA00005369"/>
    </source>
</evidence>
<evidence type="ECO:0000256" key="7">
    <source>
        <dbReference type="ARBA" id="ARBA00022679"/>
    </source>
</evidence>
<comment type="caution">
    <text evidence="12">The sequence shown here is derived from an EMBL/GenBank/DDBJ whole genome shotgun (WGS) entry which is preliminary data.</text>
</comment>
<keyword evidence="13" id="KW-1185">Reference proteome</keyword>
<accession>A0ABP5FMX3</accession>
<sequence length="206" mass="22601">MPCHDWEDIVSSGASGHGADAVLEAMRRREREDFLPETQRDRAGLNRPIQIGHGQTNSQPSTVADMLRLLDVRPGQRVLDVGAGSGWSTAILGDLVSETGTVLGLEIIPELAETTHEVLEHHDMPWISIETAQRGVLGAPERAPFDRILVSAEPAHLPHELVEQLAPHGIMVITVAGQMLRVIRHSEDADDVEVTQHGSYRFVELI</sequence>
<protein>
    <recommendedName>
        <fullName evidence="4">Protein-L-isoaspartate O-methyltransferase</fullName>
        <ecNumber evidence="3">2.1.1.77</ecNumber>
    </recommendedName>
    <alternativeName>
        <fullName evidence="11">L-isoaspartyl protein carboxyl methyltransferase</fullName>
    </alternativeName>
    <alternativeName>
        <fullName evidence="9">Protein L-isoaspartyl methyltransferase</fullName>
    </alternativeName>
    <alternativeName>
        <fullName evidence="10">Protein-beta-aspartate methyltransferase</fullName>
    </alternativeName>
</protein>
<dbReference type="Pfam" id="PF01135">
    <property type="entry name" value="PCMT"/>
    <property type="match status" value="1"/>
</dbReference>
<evidence type="ECO:0000256" key="6">
    <source>
        <dbReference type="ARBA" id="ARBA00022603"/>
    </source>
</evidence>
<comment type="subcellular location">
    <subcellularLocation>
        <location evidence="1">Cytoplasm</location>
    </subcellularLocation>
</comment>
<comment type="similarity">
    <text evidence="2">Belongs to the methyltransferase superfamily. L-isoaspartyl/D-aspartyl protein methyltransferase family.</text>
</comment>
<dbReference type="CDD" id="cd02440">
    <property type="entry name" value="AdoMet_MTases"/>
    <property type="match status" value="1"/>
</dbReference>
<evidence type="ECO:0000256" key="9">
    <source>
        <dbReference type="ARBA" id="ARBA00030757"/>
    </source>
</evidence>
<evidence type="ECO:0000256" key="10">
    <source>
        <dbReference type="ARBA" id="ARBA00031323"/>
    </source>
</evidence>
<reference evidence="13" key="1">
    <citation type="journal article" date="2019" name="Int. J. Syst. Evol. Microbiol.">
        <title>The Global Catalogue of Microorganisms (GCM) 10K type strain sequencing project: providing services to taxonomists for standard genome sequencing and annotation.</title>
        <authorList>
            <consortium name="The Broad Institute Genomics Platform"/>
            <consortium name="The Broad Institute Genome Sequencing Center for Infectious Disease"/>
            <person name="Wu L."/>
            <person name="Ma J."/>
        </authorList>
    </citation>
    <scope>NUCLEOTIDE SEQUENCE [LARGE SCALE GENOMIC DNA]</scope>
    <source>
        <strain evidence="13">JCM 13595</strain>
    </source>
</reference>
<evidence type="ECO:0000256" key="3">
    <source>
        <dbReference type="ARBA" id="ARBA00011890"/>
    </source>
</evidence>
<organism evidence="12 13">
    <name type="scientific">Yaniella flava</name>
    <dbReference type="NCBI Taxonomy" id="287930"/>
    <lineage>
        <taxon>Bacteria</taxon>
        <taxon>Bacillati</taxon>
        <taxon>Actinomycetota</taxon>
        <taxon>Actinomycetes</taxon>
        <taxon>Micrococcales</taxon>
        <taxon>Micrococcaceae</taxon>
        <taxon>Yaniella</taxon>
    </lineage>
</organism>
<evidence type="ECO:0000256" key="5">
    <source>
        <dbReference type="ARBA" id="ARBA00022490"/>
    </source>
</evidence>
<name>A0ABP5FMX3_9MICC</name>
<dbReference type="InterPro" id="IPR000682">
    <property type="entry name" value="PCMT"/>
</dbReference>
<keyword evidence="8" id="KW-0949">S-adenosyl-L-methionine</keyword>
<evidence type="ECO:0000313" key="12">
    <source>
        <dbReference type="EMBL" id="GAA2030145.1"/>
    </source>
</evidence>
<gene>
    <name evidence="12" type="ORF">GCM10009720_07650</name>
</gene>
<dbReference type="PANTHER" id="PTHR11579">
    <property type="entry name" value="PROTEIN-L-ISOASPARTATE O-METHYLTRANSFERASE"/>
    <property type="match status" value="1"/>
</dbReference>
<dbReference type="SUPFAM" id="SSF53335">
    <property type="entry name" value="S-adenosyl-L-methionine-dependent methyltransferases"/>
    <property type="match status" value="1"/>
</dbReference>
<keyword evidence="7" id="KW-0808">Transferase</keyword>
<proteinExistence type="inferred from homology"/>
<evidence type="ECO:0000256" key="8">
    <source>
        <dbReference type="ARBA" id="ARBA00022691"/>
    </source>
</evidence>